<dbReference type="Gene3D" id="3.40.50.300">
    <property type="entry name" value="P-loop containing nucleotide triphosphate hydrolases"/>
    <property type="match status" value="1"/>
</dbReference>
<dbReference type="GO" id="GO:0004386">
    <property type="term" value="F:helicase activity"/>
    <property type="evidence" value="ECO:0007669"/>
    <property type="project" value="UniProtKB-KW"/>
</dbReference>
<dbReference type="InterPro" id="IPR046881">
    <property type="entry name" value="divDNAB"/>
</dbReference>
<dbReference type="EMBL" id="MK994515">
    <property type="protein sequence ID" value="QDB71156.1"/>
    <property type="molecule type" value="Genomic_DNA"/>
</dbReference>
<organism evidence="3 4">
    <name type="scientific">Serratia phage Moabite</name>
    <dbReference type="NCBI Taxonomy" id="2587814"/>
    <lineage>
        <taxon>Viruses</taxon>
        <taxon>Duplodnaviria</taxon>
        <taxon>Heunggongvirae</taxon>
        <taxon>Uroviricota</taxon>
        <taxon>Caudoviricetes</taxon>
        <taxon>Chimalliviridae</taxon>
        <taxon>Moabitevirus</taxon>
        <taxon>Moabitevirus moabite</taxon>
    </lineage>
</organism>
<evidence type="ECO:0000259" key="2">
    <source>
        <dbReference type="Pfam" id="PF20307"/>
    </source>
</evidence>
<sequence length="519" mass="58945">MNYRLLIVNALMLLYWETQAKAGSDSKSLVKRVLKDVKVEKGLSDTEQTIEIFNSLKTLILKMSANPSLAQSKELISQNVRILASEEPSIIDMIEQGLNAKMDEEAIKRHCRTLIMDLNEFSRKSEFKLKLADYTKKILYGEGDFELNEIARSMVNQFEHYAMEKNDSPQNAPGVMDFVDFTNVDSVRAMFEKAKKQVSKEEIIKFGLQGLNRMFGEQGGGRRGEAILVGGLQHHFKSGLTMMMTKGAALYNKPKLQNPDKKPAIVLISSENDLPINIRTMYKQCIEPTIGRPIALKDIDPNEAAQYMHDKFAENGWHFLMFRINPDEFTFDSLQSLVLGLEADNYEIIVCTFDYLAMMSTKGFDNGGITGRDKQALFKRTRNFMVLHNVLFITPHQLSTEALAIERDRPNQFLNEILNRAYYNECKTIAQEVDMEINIQKQIVDGVAYLNIGRGKHRGVDNTPLEHQRCTYRFTEIGIPDDIDGEDLSMKKPGAQTASEGGGAGWHQSFEDINDFQPH</sequence>
<keyword evidence="3" id="KW-0547">Nucleotide-binding</keyword>
<proteinExistence type="predicted"/>
<dbReference type="Proteomes" id="UP000319063">
    <property type="component" value="Segment"/>
</dbReference>
<dbReference type="InterPro" id="IPR027417">
    <property type="entry name" value="P-loop_NTPase"/>
</dbReference>
<gene>
    <name evidence="3" type="ORF">CPT_Moabite_126</name>
</gene>
<name>A0A4Y5TP79_9CAUD</name>
<keyword evidence="3" id="KW-0347">Helicase</keyword>
<evidence type="ECO:0000256" key="1">
    <source>
        <dbReference type="SAM" id="MobiDB-lite"/>
    </source>
</evidence>
<accession>A0A4Y5TP79</accession>
<feature type="domain" description="Divergent DnaB-like ATPase" evidence="2">
    <location>
        <begin position="149"/>
        <end position="499"/>
    </location>
</feature>
<evidence type="ECO:0000313" key="4">
    <source>
        <dbReference type="Proteomes" id="UP000319063"/>
    </source>
</evidence>
<keyword evidence="3" id="KW-0378">Hydrolase</keyword>
<evidence type="ECO:0000313" key="3">
    <source>
        <dbReference type="EMBL" id="QDB71156.1"/>
    </source>
</evidence>
<dbReference type="Pfam" id="PF20307">
    <property type="entry name" value="divDNAB"/>
    <property type="match status" value="1"/>
</dbReference>
<keyword evidence="3" id="KW-0067">ATP-binding</keyword>
<reference evidence="4" key="1">
    <citation type="submission" date="2019-05" db="EMBL/GenBank/DDBJ databases">
        <title>Complete Genome Sequence of Serratia marcescens Myophage Moabite.</title>
        <authorList>
            <person name="Price L."/>
            <person name="Rohren M."/>
            <person name="Newkirk H."/>
            <person name="Liu M."/>
            <person name="Ramsey J."/>
        </authorList>
    </citation>
    <scope>NUCLEOTIDE SEQUENCE [LARGE SCALE GENOMIC DNA]</scope>
</reference>
<keyword evidence="4" id="KW-1185">Reference proteome</keyword>
<protein>
    <submittedName>
        <fullName evidence="3">DnaB-like dsDNA helicase</fullName>
    </submittedName>
</protein>
<feature type="region of interest" description="Disordered" evidence="1">
    <location>
        <begin position="483"/>
        <end position="519"/>
    </location>
</feature>